<dbReference type="InterPro" id="IPR012132">
    <property type="entry name" value="GMC_OxRdtase"/>
</dbReference>
<gene>
    <name evidence="8" type="ORF">DMAD_02233</name>
</gene>
<dbReference type="InterPro" id="IPR007867">
    <property type="entry name" value="GMC_OxRtase_C"/>
</dbReference>
<accession>A0AAU9G539</accession>
<feature type="domain" description="Glucose-methanol-choline oxidoreductase N-terminal" evidence="7">
    <location>
        <begin position="322"/>
        <end position="336"/>
    </location>
</feature>
<sequence length="649" mass="71402">MSHAASVSLNLSEAIAAAGQCGAPAASGLSAIGLVGGMVSVLLQALLSAQCQVSPASKWPADYDGELGEEPYDFVVIGAGSAGSVVASRLSENPDWRVLVLEAGGDPPAEAELPALFFGLQHTEFTWNYFAEPSELASRGLKDGRVYWPRGRMLGGSGSANAMLYLRGNRRDYDGWAALGNDGWSYDEVLPYFERSVRAQGNESHPKGYVTLNPFERQDDDIQQMIIAGGLELGVPHVAEFAEGSETGYGHAPGTVRQGERMSTAKGYLAAVAKARPNLHIVKHALVQQLHFHEDLLQGISFERNGRLHRVEVAKEAVLSAGSIDSPALLLRSGIGGRDQLQELGIPLQLELPGVGKNLQDHLVVPLFLRLNEGRTQAATQQEILDSIYEYLIHRTGELATHGTASLVGFVNTNGSSIYPDVENHHLFFRRGRHDQLEMFLRGVSFQEQHLQHLQSLLRDSELLCVFMLLSHPQAKGELRLQSRDPAVPPLLVSNYLSEREDVATVLRGIRYVESLERTQAFQAQLAEMVHIPIEECDAQHAYRSDGYWSCYARHFTITCYHQTGTVKMGPATDDQSCVSPRLQLHGARNLRVADASVMPNVVSANTNAATVMIAERAADFIRDDWQHHPEQQQRQRQPKVQHMHADDL</sequence>
<organism evidence="8 9">
    <name type="scientific">Drosophila madeirensis</name>
    <name type="common">Fruit fly</name>
    <dbReference type="NCBI Taxonomy" id="30013"/>
    <lineage>
        <taxon>Eukaryota</taxon>
        <taxon>Metazoa</taxon>
        <taxon>Ecdysozoa</taxon>
        <taxon>Arthropoda</taxon>
        <taxon>Hexapoda</taxon>
        <taxon>Insecta</taxon>
        <taxon>Pterygota</taxon>
        <taxon>Neoptera</taxon>
        <taxon>Endopterygota</taxon>
        <taxon>Diptera</taxon>
        <taxon>Brachycera</taxon>
        <taxon>Muscomorpha</taxon>
        <taxon>Ephydroidea</taxon>
        <taxon>Drosophilidae</taxon>
        <taxon>Drosophila</taxon>
        <taxon>Sophophora</taxon>
    </lineage>
</organism>
<dbReference type="InterPro" id="IPR036188">
    <property type="entry name" value="FAD/NAD-bd_sf"/>
</dbReference>
<evidence type="ECO:0000256" key="5">
    <source>
        <dbReference type="PIRSR" id="PIRSR000137-2"/>
    </source>
</evidence>
<name>A0AAU9G539_DROMD</name>
<dbReference type="GO" id="GO:0016614">
    <property type="term" value="F:oxidoreductase activity, acting on CH-OH group of donors"/>
    <property type="evidence" value="ECO:0007669"/>
    <property type="project" value="InterPro"/>
</dbReference>
<evidence type="ECO:0000259" key="7">
    <source>
        <dbReference type="PROSITE" id="PS00624"/>
    </source>
</evidence>
<dbReference type="GO" id="GO:0050660">
    <property type="term" value="F:flavin adenine dinucleotide binding"/>
    <property type="evidence" value="ECO:0007669"/>
    <property type="project" value="InterPro"/>
</dbReference>
<dbReference type="PROSITE" id="PS00624">
    <property type="entry name" value="GMC_OXRED_2"/>
    <property type="match status" value="1"/>
</dbReference>
<feature type="region of interest" description="Disordered" evidence="6">
    <location>
        <begin position="628"/>
        <end position="649"/>
    </location>
</feature>
<evidence type="ECO:0000256" key="6">
    <source>
        <dbReference type="SAM" id="MobiDB-lite"/>
    </source>
</evidence>
<dbReference type="PANTHER" id="PTHR11552:SF147">
    <property type="entry name" value="CHOLINE DEHYDROGENASE, MITOCHONDRIAL"/>
    <property type="match status" value="1"/>
</dbReference>
<comment type="cofactor">
    <cofactor evidence="1 5">
        <name>FAD</name>
        <dbReference type="ChEBI" id="CHEBI:57692"/>
    </cofactor>
</comment>
<proteinExistence type="inferred from homology"/>
<keyword evidence="3" id="KW-0285">Flavoprotein</keyword>
<comment type="similarity">
    <text evidence="2">Belongs to the GMC oxidoreductase family.</text>
</comment>
<dbReference type="Pfam" id="PF05199">
    <property type="entry name" value="GMC_oxred_C"/>
    <property type="match status" value="1"/>
</dbReference>
<protein>
    <submittedName>
        <fullName evidence="8">Glucose dehydrogenase</fullName>
    </submittedName>
</protein>
<dbReference type="Proteomes" id="UP001500889">
    <property type="component" value="Chromosome A"/>
</dbReference>
<reference evidence="8 9" key="1">
    <citation type="submission" date="2024-02" db="EMBL/GenBank/DDBJ databases">
        <title>A chromosome-level genome assembly of Drosophila madeirensis, a fruit fly species endemic to Madeira island.</title>
        <authorList>
            <person name="Tomihara K."/>
            <person name="Llopart A."/>
            <person name="Yamamoto D."/>
        </authorList>
    </citation>
    <scope>NUCLEOTIDE SEQUENCE [LARGE SCALE GENOMIC DNA]</scope>
    <source>
        <strain evidence="8 9">RF1</strain>
    </source>
</reference>
<evidence type="ECO:0000313" key="8">
    <source>
        <dbReference type="EMBL" id="BFG02836.1"/>
    </source>
</evidence>
<dbReference type="EMBL" id="AP029266">
    <property type="protein sequence ID" value="BFG02836.1"/>
    <property type="molecule type" value="Genomic_DNA"/>
</dbReference>
<dbReference type="SUPFAM" id="SSF51905">
    <property type="entry name" value="FAD/NAD(P)-binding domain"/>
    <property type="match status" value="1"/>
</dbReference>
<dbReference type="AlphaFoldDB" id="A0AAU9G539"/>
<dbReference type="PIRSF" id="PIRSF000137">
    <property type="entry name" value="Alcohol_oxidase"/>
    <property type="match status" value="1"/>
</dbReference>
<dbReference type="PANTHER" id="PTHR11552">
    <property type="entry name" value="GLUCOSE-METHANOL-CHOLINE GMC OXIDOREDUCTASE"/>
    <property type="match status" value="1"/>
</dbReference>
<evidence type="ECO:0000256" key="2">
    <source>
        <dbReference type="ARBA" id="ARBA00010790"/>
    </source>
</evidence>
<evidence type="ECO:0000313" key="9">
    <source>
        <dbReference type="Proteomes" id="UP001500889"/>
    </source>
</evidence>
<keyword evidence="9" id="KW-1185">Reference proteome</keyword>
<evidence type="ECO:0000256" key="3">
    <source>
        <dbReference type="ARBA" id="ARBA00022630"/>
    </source>
</evidence>
<feature type="binding site" evidence="5">
    <location>
        <position position="287"/>
    </location>
    <ligand>
        <name>FAD</name>
        <dbReference type="ChEBI" id="CHEBI:57692"/>
    </ligand>
</feature>
<evidence type="ECO:0000256" key="4">
    <source>
        <dbReference type="ARBA" id="ARBA00022827"/>
    </source>
</evidence>
<dbReference type="InterPro" id="IPR000172">
    <property type="entry name" value="GMC_OxRdtase_N"/>
</dbReference>
<keyword evidence="4 5" id="KW-0274">FAD</keyword>
<dbReference type="SUPFAM" id="SSF54373">
    <property type="entry name" value="FAD-linked reductases, C-terminal domain"/>
    <property type="match status" value="1"/>
</dbReference>
<dbReference type="Pfam" id="PF00732">
    <property type="entry name" value="GMC_oxred_N"/>
    <property type="match status" value="1"/>
</dbReference>
<dbReference type="Gene3D" id="3.30.560.10">
    <property type="entry name" value="Glucose Oxidase, domain 3"/>
    <property type="match status" value="1"/>
</dbReference>
<dbReference type="Gene3D" id="3.50.50.60">
    <property type="entry name" value="FAD/NAD(P)-binding domain"/>
    <property type="match status" value="1"/>
</dbReference>
<evidence type="ECO:0000256" key="1">
    <source>
        <dbReference type="ARBA" id="ARBA00001974"/>
    </source>
</evidence>